<evidence type="ECO:0000313" key="2">
    <source>
        <dbReference type="EMBL" id="GAO12020.1"/>
    </source>
</evidence>
<evidence type="ECO:0000256" key="1">
    <source>
        <dbReference type="SAM" id="MobiDB-lite"/>
    </source>
</evidence>
<reference evidence="2 3" key="2">
    <citation type="journal article" date="2015" name="Stand. Genomic Sci.">
        <title>Draft genome sequence of marine-derived Streptomyces sp. TP-A0598, a producer of anti-MRSA antibiotic lydicamycins.</title>
        <authorList>
            <person name="Komaki H."/>
            <person name="Ichikawa N."/>
            <person name="Hosoyama A."/>
            <person name="Fujita N."/>
            <person name="Igarashi Y."/>
        </authorList>
    </citation>
    <scope>NUCLEOTIDE SEQUENCE [LARGE SCALE GENOMIC DNA]</scope>
    <source>
        <strain evidence="2 3">NBRC 110027</strain>
    </source>
</reference>
<dbReference type="OrthoDB" id="4052716at2"/>
<keyword evidence="3" id="KW-1185">Reference proteome</keyword>
<dbReference type="RefSeq" id="WP_042160638.1">
    <property type="nucleotide sequence ID" value="NZ_BBNO01000009.1"/>
</dbReference>
<dbReference type="Pfam" id="PF18928">
    <property type="entry name" value="DUF5677"/>
    <property type="match status" value="1"/>
</dbReference>
<proteinExistence type="predicted"/>
<dbReference type="AlphaFoldDB" id="A0A0P4REC6"/>
<protein>
    <submittedName>
        <fullName evidence="2">Uncharacterized protein</fullName>
    </submittedName>
</protein>
<reference evidence="3" key="1">
    <citation type="submission" date="2014-09" db="EMBL/GenBank/DDBJ databases">
        <title>Whole genome shotgun sequence of Streptomyces sp. NBRC 110027.</title>
        <authorList>
            <person name="Komaki H."/>
            <person name="Ichikawa N."/>
            <person name="Katano-Makiyama Y."/>
            <person name="Hosoyama A."/>
            <person name="Hashimoto M."/>
            <person name="Uohara A."/>
            <person name="Kitahashi Y."/>
            <person name="Ohji S."/>
            <person name="Kimura A."/>
            <person name="Yamazoe A."/>
            <person name="Igarashi Y."/>
            <person name="Fujita N."/>
        </authorList>
    </citation>
    <scope>NUCLEOTIDE SEQUENCE [LARGE SCALE GENOMIC DNA]</scope>
    <source>
        <strain evidence="3">NBRC 110027</strain>
    </source>
</reference>
<sequence>MTYKFGANRQCAGRVDTVLPSFLDSANEVLSDEVTTLEEHREIFPLLMGWWLFTRSTAAAMIHLYRQGFTVEVKPLARNLFAHAFAMSWLVDNGPAAVQAVHTYLGKQEQSFTNNLVAIKYPLPEPPRKVAPPVFQTSEEHRWHEKLVGEITYFANMVAAYNVPMAYPLYRMHSAYAHTSAQTANAFITVGADGRVGFTAEATEDTLTDQVYMAVSVFTAAQAIGPTIKGDPMRKSLEKAMGDLGISGDLRPRRKSCTAPRPQAGPTGDSRAVTPSA</sequence>
<accession>A0A0P4REC6</accession>
<name>A0A0P4REC6_9ACTN</name>
<dbReference type="InterPro" id="IPR043733">
    <property type="entry name" value="DUF5677"/>
</dbReference>
<comment type="caution">
    <text evidence="2">The sequence shown here is derived from an EMBL/GenBank/DDBJ whole genome shotgun (WGS) entry which is preliminary data.</text>
</comment>
<dbReference type="EMBL" id="BBNO01000009">
    <property type="protein sequence ID" value="GAO12020.1"/>
    <property type="molecule type" value="Genomic_DNA"/>
</dbReference>
<gene>
    <name evidence="2" type="ORF">TPA0598_09_03110</name>
</gene>
<organism evidence="2 3">
    <name type="scientific">Streptomyces lydicamycinicus</name>
    <dbReference type="NCBI Taxonomy" id="1546107"/>
    <lineage>
        <taxon>Bacteria</taxon>
        <taxon>Bacillati</taxon>
        <taxon>Actinomycetota</taxon>
        <taxon>Actinomycetes</taxon>
        <taxon>Kitasatosporales</taxon>
        <taxon>Streptomycetaceae</taxon>
        <taxon>Streptomyces</taxon>
    </lineage>
</organism>
<feature type="region of interest" description="Disordered" evidence="1">
    <location>
        <begin position="242"/>
        <end position="277"/>
    </location>
</feature>
<evidence type="ECO:0000313" key="3">
    <source>
        <dbReference type="Proteomes" id="UP000048965"/>
    </source>
</evidence>
<dbReference type="Proteomes" id="UP000048965">
    <property type="component" value="Unassembled WGS sequence"/>
</dbReference>